<dbReference type="Gene3D" id="3.90.550.10">
    <property type="entry name" value="Spore Coat Polysaccharide Biosynthesis Protein SpsA, Chain A"/>
    <property type="match status" value="1"/>
</dbReference>
<feature type="domain" description="Glycosyltransferase 2-like" evidence="1">
    <location>
        <begin position="5"/>
        <end position="133"/>
    </location>
</feature>
<dbReference type="Proteomes" id="UP001232001">
    <property type="component" value="Chromosome"/>
</dbReference>
<proteinExistence type="predicted"/>
<organism evidence="2 3">
    <name type="scientific">Tenacibaculum tangerinum</name>
    <dbReference type="NCBI Taxonomy" id="3038772"/>
    <lineage>
        <taxon>Bacteria</taxon>
        <taxon>Pseudomonadati</taxon>
        <taxon>Bacteroidota</taxon>
        <taxon>Flavobacteriia</taxon>
        <taxon>Flavobacteriales</taxon>
        <taxon>Flavobacteriaceae</taxon>
        <taxon>Tenacibaculum</taxon>
    </lineage>
</organism>
<keyword evidence="3" id="KW-1185">Reference proteome</keyword>
<dbReference type="EC" id="2.4.-.-" evidence="2"/>
<dbReference type="InterPro" id="IPR029044">
    <property type="entry name" value="Nucleotide-diphossugar_trans"/>
</dbReference>
<dbReference type="RefSeq" id="WP_279651126.1">
    <property type="nucleotide sequence ID" value="NZ_CP122539.1"/>
</dbReference>
<evidence type="ECO:0000313" key="2">
    <source>
        <dbReference type="EMBL" id="WGH75239.1"/>
    </source>
</evidence>
<keyword evidence="2" id="KW-0808">Transferase</keyword>
<evidence type="ECO:0000259" key="1">
    <source>
        <dbReference type="Pfam" id="PF00535"/>
    </source>
</evidence>
<reference evidence="2 3" key="1">
    <citation type="submission" date="2023-04" db="EMBL/GenBank/DDBJ databases">
        <title>Tenacibaculum tangerinum sp. nov., isolated from sea tidal flat of South Korea.</title>
        <authorList>
            <person name="Lee S.H."/>
            <person name="Kim J.-J."/>
        </authorList>
    </citation>
    <scope>NUCLEOTIDE SEQUENCE [LARGE SCALE GENOMIC DNA]</scope>
    <source>
        <strain evidence="2 3">GRR-S3-23</strain>
    </source>
</reference>
<protein>
    <submittedName>
        <fullName evidence="2">Glycosyltransferase family 2 protein</fullName>
        <ecNumber evidence="2">2.4.-.-</ecNumber>
    </submittedName>
</protein>
<dbReference type="Pfam" id="PF00535">
    <property type="entry name" value="Glycos_transf_2"/>
    <property type="match status" value="1"/>
</dbReference>
<gene>
    <name evidence="2" type="ORF">P8625_14355</name>
</gene>
<keyword evidence="2" id="KW-0328">Glycosyltransferase</keyword>
<dbReference type="GO" id="GO:0016757">
    <property type="term" value="F:glycosyltransferase activity"/>
    <property type="evidence" value="ECO:0007669"/>
    <property type="project" value="UniProtKB-KW"/>
</dbReference>
<dbReference type="SUPFAM" id="SSF53448">
    <property type="entry name" value="Nucleotide-diphospho-sugar transferases"/>
    <property type="match status" value="1"/>
</dbReference>
<sequence>MNKVSFCMVCMNRLENLRKTIKKNIEDNINYPNVEFILLDYNSKDGLENWVKQNLNNYLDSGILKYYKTIKPKYFHRSHSRNVAFKLATGDILCNLDADNFLGKEFAHYINYHFSFRDDIFLISGKKDGSYGRVCVKRRDFFSIRGYDERMSGWGFEDDDLYHRLEMLGLQKIKIFKSKFLNSIEHESNASFSNDKEVLSVKHILIHHINRLESHVIYLFDTGKYNMGRVFRKNEFELDEIHLDEAWEEGTFVKKNNFLLLKSDTTNLKLLVIDEFKSFKNSEGKIYKKIFEKELLDFLLIQLTSLKNKNIFQSTIKNAKVQANTENNWGLSKLIKS</sequence>
<evidence type="ECO:0000313" key="3">
    <source>
        <dbReference type="Proteomes" id="UP001232001"/>
    </source>
</evidence>
<dbReference type="EMBL" id="CP122539">
    <property type="protein sequence ID" value="WGH75239.1"/>
    <property type="molecule type" value="Genomic_DNA"/>
</dbReference>
<name>A0ABY8L5C4_9FLAO</name>
<dbReference type="CDD" id="cd00761">
    <property type="entry name" value="Glyco_tranf_GTA_type"/>
    <property type="match status" value="1"/>
</dbReference>
<dbReference type="InterPro" id="IPR001173">
    <property type="entry name" value="Glyco_trans_2-like"/>
</dbReference>
<accession>A0ABY8L5C4</accession>